<dbReference type="InterPro" id="IPR058922">
    <property type="entry name" value="WHD_DRP"/>
</dbReference>
<gene>
    <name evidence="11" type="ORF">BUALT_Bualt01G0093900</name>
</gene>
<evidence type="ECO:0000259" key="8">
    <source>
        <dbReference type="Pfam" id="PF18052"/>
    </source>
</evidence>
<evidence type="ECO:0000256" key="1">
    <source>
        <dbReference type="ARBA" id="ARBA00008894"/>
    </source>
</evidence>
<dbReference type="Proteomes" id="UP000826271">
    <property type="component" value="Unassembled WGS sequence"/>
</dbReference>
<dbReference type="Gene3D" id="1.10.10.10">
    <property type="entry name" value="Winged helix-like DNA-binding domain superfamily/Winged helix DNA-binding domain"/>
    <property type="match status" value="1"/>
</dbReference>
<keyword evidence="5" id="KW-0611">Plant defense</keyword>
<organism evidence="11 12">
    <name type="scientific">Buddleja alternifolia</name>
    <dbReference type="NCBI Taxonomy" id="168488"/>
    <lineage>
        <taxon>Eukaryota</taxon>
        <taxon>Viridiplantae</taxon>
        <taxon>Streptophyta</taxon>
        <taxon>Embryophyta</taxon>
        <taxon>Tracheophyta</taxon>
        <taxon>Spermatophyta</taxon>
        <taxon>Magnoliopsida</taxon>
        <taxon>eudicotyledons</taxon>
        <taxon>Gunneridae</taxon>
        <taxon>Pentapetalae</taxon>
        <taxon>asterids</taxon>
        <taxon>lamiids</taxon>
        <taxon>Lamiales</taxon>
        <taxon>Scrophulariaceae</taxon>
        <taxon>Buddlejeae</taxon>
        <taxon>Buddleja</taxon>
    </lineage>
</organism>
<evidence type="ECO:0000256" key="3">
    <source>
        <dbReference type="ARBA" id="ARBA00022737"/>
    </source>
</evidence>
<proteinExistence type="inferred from homology"/>
<comment type="caution">
    <text evidence="11">The sequence shown here is derived from an EMBL/GenBank/DDBJ whole genome shotgun (WGS) entry which is preliminary data.</text>
</comment>
<dbReference type="GO" id="GO:0005524">
    <property type="term" value="F:ATP binding"/>
    <property type="evidence" value="ECO:0007669"/>
    <property type="project" value="UniProtKB-KW"/>
</dbReference>
<keyword evidence="6" id="KW-0067">ATP-binding</keyword>
<feature type="domain" description="NB-ARC" evidence="7">
    <location>
        <begin position="171"/>
        <end position="251"/>
    </location>
</feature>
<keyword evidence="4" id="KW-0547">Nucleotide-binding</keyword>
<dbReference type="Gene3D" id="1.10.8.430">
    <property type="entry name" value="Helical domain of apoptotic protease-activating factors"/>
    <property type="match status" value="1"/>
</dbReference>
<dbReference type="Gene3D" id="3.80.10.10">
    <property type="entry name" value="Ribonuclease Inhibitor"/>
    <property type="match status" value="2"/>
</dbReference>
<evidence type="ECO:0000259" key="9">
    <source>
        <dbReference type="Pfam" id="PF23559"/>
    </source>
</evidence>
<dbReference type="PRINTS" id="PR00364">
    <property type="entry name" value="DISEASERSIST"/>
</dbReference>
<dbReference type="InterPro" id="IPR032675">
    <property type="entry name" value="LRR_dom_sf"/>
</dbReference>
<dbReference type="Pfam" id="PF00931">
    <property type="entry name" value="NB-ARC"/>
    <property type="match status" value="1"/>
</dbReference>
<keyword evidence="3" id="KW-0677">Repeat</keyword>
<dbReference type="Pfam" id="PF18052">
    <property type="entry name" value="Rx_N"/>
    <property type="match status" value="1"/>
</dbReference>
<dbReference type="AlphaFoldDB" id="A0AAV6Y829"/>
<dbReference type="Pfam" id="PF23559">
    <property type="entry name" value="WHD_DRP"/>
    <property type="match status" value="1"/>
</dbReference>
<reference evidence="11" key="1">
    <citation type="submission" date="2019-10" db="EMBL/GenBank/DDBJ databases">
        <authorList>
            <person name="Zhang R."/>
            <person name="Pan Y."/>
            <person name="Wang J."/>
            <person name="Ma R."/>
            <person name="Yu S."/>
        </authorList>
    </citation>
    <scope>NUCLEOTIDE SEQUENCE</scope>
    <source>
        <strain evidence="11">LA-IB0</strain>
        <tissue evidence="11">Leaf</tissue>
    </source>
</reference>
<dbReference type="Pfam" id="PF23598">
    <property type="entry name" value="LRR_14"/>
    <property type="match status" value="1"/>
</dbReference>
<dbReference type="InterPro" id="IPR055414">
    <property type="entry name" value="LRR_R13L4/SHOC2-like"/>
</dbReference>
<evidence type="ECO:0000256" key="2">
    <source>
        <dbReference type="ARBA" id="ARBA00022614"/>
    </source>
</evidence>
<dbReference type="InterPro" id="IPR038005">
    <property type="entry name" value="RX-like_CC"/>
</dbReference>
<feature type="domain" description="Disease resistance R13L4/SHOC-2-like LRR" evidence="10">
    <location>
        <begin position="535"/>
        <end position="731"/>
    </location>
</feature>
<comment type="similarity">
    <text evidence="1">Belongs to the disease resistance NB-LRR family.</text>
</comment>
<dbReference type="EMBL" id="WHWC01000001">
    <property type="protein sequence ID" value="KAG8390538.1"/>
    <property type="molecule type" value="Genomic_DNA"/>
</dbReference>
<evidence type="ECO:0000313" key="11">
    <source>
        <dbReference type="EMBL" id="KAG8390538.1"/>
    </source>
</evidence>
<evidence type="ECO:0000313" key="12">
    <source>
        <dbReference type="Proteomes" id="UP000826271"/>
    </source>
</evidence>
<name>A0AAV6Y829_9LAMI</name>
<dbReference type="SUPFAM" id="SSF52058">
    <property type="entry name" value="L domain-like"/>
    <property type="match status" value="1"/>
</dbReference>
<dbReference type="PANTHER" id="PTHR23155:SF1238">
    <property type="entry name" value="TOMV SUSCEPTIBLE PROTEIN TM-2"/>
    <property type="match status" value="1"/>
</dbReference>
<dbReference type="GO" id="GO:0098542">
    <property type="term" value="P:defense response to other organism"/>
    <property type="evidence" value="ECO:0007669"/>
    <property type="project" value="TreeGrafter"/>
</dbReference>
<accession>A0AAV6Y829</accession>
<dbReference type="FunFam" id="1.10.10.10:FF:000322">
    <property type="entry name" value="Probable disease resistance protein At1g63360"/>
    <property type="match status" value="1"/>
</dbReference>
<evidence type="ECO:0000259" key="10">
    <source>
        <dbReference type="Pfam" id="PF23598"/>
    </source>
</evidence>
<dbReference type="InterPro" id="IPR042197">
    <property type="entry name" value="Apaf_helical"/>
</dbReference>
<evidence type="ECO:0000256" key="5">
    <source>
        <dbReference type="ARBA" id="ARBA00022821"/>
    </source>
</evidence>
<dbReference type="CDD" id="cd14798">
    <property type="entry name" value="RX-CC_like"/>
    <property type="match status" value="1"/>
</dbReference>
<feature type="domain" description="Disease resistance protein winged helix" evidence="9">
    <location>
        <begin position="394"/>
        <end position="464"/>
    </location>
</feature>
<evidence type="ECO:0000256" key="4">
    <source>
        <dbReference type="ARBA" id="ARBA00022741"/>
    </source>
</evidence>
<keyword evidence="12" id="KW-1185">Reference proteome</keyword>
<dbReference type="GO" id="GO:0043531">
    <property type="term" value="F:ADP binding"/>
    <property type="evidence" value="ECO:0007669"/>
    <property type="project" value="InterPro"/>
</dbReference>
<dbReference type="InterPro" id="IPR041118">
    <property type="entry name" value="Rx_N"/>
</dbReference>
<dbReference type="InterPro" id="IPR002182">
    <property type="entry name" value="NB-ARC"/>
</dbReference>
<dbReference type="InterPro" id="IPR036388">
    <property type="entry name" value="WH-like_DNA-bd_sf"/>
</dbReference>
<dbReference type="Gene3D" id="3.40.50.300">
    <property type="entry name" value="P-loop containing nucleotide triphosphate hydrolases"/>
    <property type="match status" value="1"/>
</dbReference>
<protein>
    <submittedName>
        <fullName evidence="11">Uncharacterized protein</fullName>
    </submittedName>
</protein>
<dbReference type="PANTHER" id="PTHR23155">
    <property type="entry name" value="DISEASE RESISTANCE PROTEIN RP"/>
    <property type="match status" value="1"/>
</dbReference>
<evidence type="ECO:0000259" key="7">
    <source>
        <dbReference type="Pfam" id="PF00931"/>
    </source>
</evidence>
<feature type="domain" description="Disease resistance N-terminal" evidence="8">
    <location>
        <begin position="11"/>
        <end position="95"/>
    </location>
</feature>
<dbReference type="Gene3D" id="1.20.5.4130">
    <property type="match status" value="1"/>
</dbReference>
<dbReference type="SUPFAM" id="SSF52540">
    <property type="entry name" value="P-loop containing nucleoside triphosphate hydrolases"/>
    <property type="match status" value="1"/>
</dbReference>
<dbReference type="InterPro" id="IPR044974">
    <property type="entry name" value="Disease_R_plants"/>
</dbReference>
<evidence type="ECO:0000256" key="6">
    <source>
        <dbReference type="ARBA" id="ARBA00022840"/>
    </source>
</evidence>
<keyword evidence="2" id="KW-0433">Leucine-rich repeat</keyword>
<sequence length="846" mass="95673">MAEAAVTTVICKAVKIVGYLLSGPANRVYNLQENISWIESHMRLLHSYLKDAEFKKNGSHEVANLIISIRDLAYDVEDILDTYLQEIQSYNARGRFQFLKHASCMLCYGIKTNTFIVEIEKIKKRAAALEVSRKRCGINIDSSSGTTSNADLWGSRKLFLHAPESKIFGREESLQKLEEALVCKNNRCRIVSVVGPGGVGKTTVAKRIYHKVKDQFQSAAIAYISREPKVGELLVDITKQLGLTKDEGKENLDEKLYSFSERRGNGSRIIVTSRSADVGRYIGGGESSLIPLNILSENEGRELFFDLIFSASEEPLPPILKDIGGEIVIRCGGLPLALVVAVGMLQSKERSKHAWNEILASMKEGDENDCLKILALSYQDLPSELKPLFLYFGVFPEDREIFVSELTRLWFAEKLIQVDGLRKLDSIVEANIDKLIARNLIQVCRRRSDGRVRSCHIHDLLHKLCIQMAEESNFFSTHSNLLQSVGLNSIVRRVTTNSCSWSADAFQNFRIPPKLGSLLCFGEGKELFNFIKRNAAKLRFLHILTIEVEGIECHLPDEIANLSGLKYFKLKGGFIVLPPSISRLLKLETLEVGSGLMIPCSILKMNHLKHLFLIDVIIDESSLSSGLLEKLYGRNKFEVALENLETLHFHVENSLYIKPNSIRKLSNLRKLCVLNYPFHEMHKAFDITTTPALEKLEALKLGLSCPTSMSIEWLDLSGYQYLVKLHLCMNTLVRGWPEFPPNLVKITFKSISIVGDLMGSLKKLFKLEIIKLKNCVATEPLDFSGEHNYPQLQVLVFWDTSFRELVVDEKGMPKLDKIIYQPYPFPPLPIIPERLRKMMVTTDQYS</sequence>
<dbReference type="InterPro" id="IPR027417">
    <property type="entry name" value="P-loop_NTPase"/>
</dbReference>